<evidence type="ECO:0000313" key="3">
    <source>
        <dbReference type="Proteomes" id="UP000262621"/>
    </source>
</evidence>
<evidence type="ECO:0000256" key="1">
    <source>
        <dbReference type="SAM" id="Phobius"/>
    </source>
</evidence>
<dbReference type="RefSeq" id="WP_117230712.1">
    <property type="nucleotide sequence ID" value="NZ_CP061725.1"/>
</dbReference>
<dbReference type="AlphaFoldDB" id="A0A372FSI6"/>
<dbReference type="Proteomes" id="UP000262621">
    <property type="component" value="Unassembled WGS sequence"/>
</dbReference>
<name>A0A372FSI6_9ACTN</name>
<reference evidence="2 3" key="1">
    <citation type="submission" date="2018-08" db="EMBL/GenBank/DDBJ databases">
        <title>Verrucosispora craniellae sp. nov., isolated from a marine sponge in the South China Sea.</title>
        <authorList>
            <person name="Li L."/>
            <person name="Lin H.W."/>
        </authorList>
    </citation>
    <scope>NUCLEOTIDE SEQUENCE [LARGE SCALE GENOMIC DNA]</scope>
    <source>
        <strain evidence="2 3">LHW63014</strain>
    </source>
</reference>
<feature type="transmembrane region" description="Helical" evidence="1">
    <location>
        <begin position="127"/>
        <end position="154"/>
    </location>
</feature>
<gene>
    <name evidence="2" type="ORF">D0Q02_26465</name>
</gene>
<keyword evidence="1" id="KW-0812">Transmembrane</keyword>
<accession>A0A372FSI6</accession>
<comment type="caution">
    <text evidence="2">The sequence shown here is derived from an EMBL/GenBank/DDBJ whole genome shotgun (WGS) entry which is preliminary data.</text>
</comment>
<sequence>MDSTEWHLRRVDPVTGRDAGPLDVPAVSDVTTIRLLGWGPDGSALVVAYRPEPLAPTRFDQPLEIDQRTAYGNVRGVRVLALSPGAAEPRTMLTAPDQILAIDVADGVIESGRVREASPSGGVGGRFWWWTGLIILVWGGIAAYRGRVGLALWFGDRRVRRARAAAGED</sequence>
<keyword evidence="3" id="KW-1185">Reference proteome</keyword>
<organism evidence="2 3">
    <name type="scientific">Micromonospora craniellae</name>
    <dbReference type="NCBI Taxonomy" id="2294034"/>
    <lineage>
        <taxon>Bacteria</taxon>
        <taxon>Bacillati</taxon>
        <taxon>Actinomycetota</taxon>
        <taxon>Actinomycetes</taxon>
        <taxon>Micromonosporales</taxon>
        <taxon>Micromonosporaceae</taxon>
        <taxon>Micromonospora</taxon>
    </lineage>
</organism>
<proteinExistence type="predicted"/>
<evidence type="ECO:0000313" key="2">
    <source>
        <dbReference type="EMBL" id="RFS43678.1"/>
    </source>
</evidence>
<keyword evidence="1" id="KW-1133">Transmembrane helix</keyword>
<keyword evidence="1" id="KW-0472">Membrane</keyword>
<protein>
    <submittedName>
        <fullName evidence="2">Uncharacterized protein</fullName>
    </submittedName>
</protein>
<dbReference type="EMBL" id="QVFU01000049">
    <property type="protein sequence ID" value="RFS43678.1"/>
    <property type="molecule type" value="Genomic_DNA"/>
</dbReference>